<accession>A0AAX2DBU9</accession>
<protein>
    <submittedName>
        <fullName evidence="3">L-ascorbate metabolism protein UlaG, beta-lactamase superfamily</fullName>
    </submittedName>
</protein>
<dbReference type="AlphaFoldDB" id="A0AAX2DBU9"/>
<dbReference type="PANTHER" id="PTHR43546">
    <property type="entry name" value="UPF0173 METAL-DEPENDENT HYDROLASE MJ1163-RELATED"/>
    <property type="match status" value="1"/>
</dbReference>
<gene>
    <name evidence="3" type="ORF">SAMN05216476_2720</name>
</gene>
<dbReference type="GO" id="GO:0016787">
    <property type="term" value="F:hydrolase activity"/>
    <property type="evidence" value="ECO:0007669"/>
    <property type="project" value="UniProtKB-KW"/>
</dbReference>
<dbReference type="PANTHER" id="PTHR43546:SF9">
    <property type="entry name" value="L-ASCORBATE-6-PHOSPHATE LACTONASE ULAG-RELATED"/>
    <property type="match status" value="1"/>
</dbReference>
<dbReference type="EMBL" id="LT629790">
    <property type="protein sequence ID" value="SDU51459.1"/>
    <property type="molecule type" value="Genomic_DNA"/>
</dbReference>
<dbReference type="Proteomes" id="UP000183772">
    <property type="component" value="Chromosome I"/>
</dbReference>
<keyword evidence="4" id="KW-1185">Reference proteome</keyword>
<feature type="domain" description="Metallo-beta-lactamase" evidence="2">
    <location>
        <begin position="19"/>
        <end position="209"/>
    </location>
</feature>
<evidence type="ECO:0000313" key="4">
    <source>
        <dbReference type="Proteomes" id="UP000183772"/>
    </source>
</evidence>
<dbReference type="InterPro" id="IPR036866">
    <property type="entry name" value="RibonucZ/Hydroxyglut_hydro"/>
</dbReference>
<reference evidence="3 4" key="1">
    <citation type="submission" date="2016-10" db="EMBL/GenBank/DDBJ databases">
        <authorList>
            <person name="Varghese N."/>
            <person name="Submissions S."/>
        </authorList>
    </citation>
    <scope>NUCLEOTIDE SEQUENCE [LARGE SCALE GENOMIC DNA]</scope>
    <source>
        <strain evidence="3 4">DSM 16733</strain>
    </source>
</reference>
<dbReference type="RefSeq" id="WP_047700755.1">
    <property type="nucleotide sequence ID" value="NZ_CAKKMJ010000043.1"/>
</dbReference>
<dbReference type="CDD" id="cd06262">
    <property type="entry name" value="metallo-hydrolase-like_MBL-fold"/>
    <property type="match status" value="1"/>
</dbReference>
<dbReference type="InterPro" id="IPR050114">
    <property type="entry name" value="UPF0173_UPF0282_UlaG_hydrolase"/>
</dbReference>
<keyword evidence="1" id="KW-0378">Hydrolase</keyword>
<name>A0AAX2DBU9_9PSED</name>
<evidence type="ECO:0000256" key="1">
    <source>
        <dbReference type="ARBA" id="ARBA00022801"/>
    </source>
</evidence>
<evidence type="ECO:0000259" key="2">
    <source>
        <dbReference type="Pfam" id="PF12706"/>
    </source>
</evidence>
<dbReference type="Gene3D" id="3.60.15.10">
    <property type="entry name" value="Ribonuclease Z/Hydroxyacylglutathione hydrolase-like"/>
    <property type="match status" value="1"/>
</dbReference>
<dbReference type="InterPro" id="IPR001279">
    <property type="entry name" value="Metallo-B-lactamas"/>
</dbReference>
<evidence type="ECO:0000313" key="3">
    <source>
        <dbReference type="EMBL" id="SDU51459.1"/>
    </source>
</evidence>
<sequence length="258" mass="27910">MKIQQIRNATIILESGPYRLLVDPMLAGKGTLPPLRLFGATQRNPLVELPAATAEALESVTHCLITHCQKGHFDHLDRAAKRWLREKQIPVICTAHDAGYLAKRGLNVQPLAKDPDQANRFLGGTLRSVRCTHGRGLVGKLMEHGVGYLIELPGEPSVYLTGDTLLTPTVRECVLRHQPQVSVVPAGGARFDLGGDIIMGIEAAIEFTRLSRGTVVANHLEAISHCPTTRTALRDAAAMAGLGSRLRIPEDGETLAFA</sequence>
<organism evidence="3 4">
    <name type="scientific">Pseudomonas mediterranea</name>
    <dbReference type="NCBI Taxonomy" id="183795"/>
    <lineage>
        <taxon>Bacteria</taxon>
        <taxon>Pseudomonadati</taxon>
        <taxon>Pseudomonadota</taxon>
        <taxon>Gammaproteobacteria</taxon>
        <taxon>Pseudomonadales</taxon>
        <taxon>Pseudomonadaceae</taxon>
        <taxon>Pseudomonas</taxon>
    </lineage>
</organism>
<dbReference type="GeneID" id="76212875"/>
<proteinExistence type="predicted"/>
<dbReference type="SUPFAM" id="SSF56281">
    <property type="entry name" value="Metallo-hydrolase/oxidoreductase"/>
    <property type="match status" value="1"/>
</dbReference>
<dbReference type="Pfam" id="PF12706">
    <property type="entry name" value="Lactamase_B_2"/>
    <property type="match status" value="1"/>
</dbReference>